<evidence type="ECO:0000313" key="1">
    <source>
        <dbReference type="EMBL" id="THW62935.1"/>
    </source>
</evidence>
<dbReference type="AlphaFoldDB" id="A0A4S9KUW5"/>
<evidence type="ECO:0000313" key="2">
    <source>
        <dbReference type="Proteomes" id="UP000308802"/>
    </source>
</evidence>
<reference evidence="1 2" key="1">
    <citation type="submission" date="2018-10" db="EMBL/GenBank/DDBJ databases">
        <title>Fifty Aureobasidium pullulans genomes reveal a recombining polyextremotolerant generalist.</title>
        <authorList>
            <person name="Gostincar C."/>
            <person name="Turk M."/>
            <person name="Zajc J."/>
            <person name="Gunde-Cimerman N."/>
        </authorList>
    </citation>
    <scope>NUCLEOTIDE SEQUENCE [LARGE SCALE GENOMIC DNA]</scope>
    <source>
        <strain evidence="1 2">EXF-10659</strain>
    </source>
</reference>
<dbReference type="EMBL" id="QZAO01000583">
    <property type="protein sequence ID" value="THW62935.1"/>
    <property type="molecule type" value="Genomic_DNA"/>
</dbReference>
<accession>A0A4S9KUW5</accession>
<protein>
    <submittedName>
        <fullName evidence="1">Uncharacterized protein</fullName>
    </submittedName>
</protein>
<sequence>MDDLENTWPIYRGFIAPGRCKHGSFLASTMQEGRRDIHKNKHRWATHSATTFGRICWLSEDCQCRGVSACLSPPTIIVAKAPRTSRSLVS</sequence>
<name>A0A4S9KUW5_AURPU</name>
<organism evidence="1 2">
    <name type="scientific">Aureobasidium pullulans</name>
    <name type="common">Black yeast</name>
    <name type="synonym">Pullularia pullulans</name>
    <dbReference type="NCBI Taxonomy" id="5580"/>
    <lineage>
        <taxon>Eukaryota</taxon>
        <taxon>Fungi</taxon>
        <taxon>Dikarya</taxon>
        <taxon>Ascomycota</taxon>
        <taxon>Pezizomycotina</taxon>
        <taxon>Dothideomycetes</taxon>
        <taxon>Dothideomycetidae</taxon>
        <taxon>Dothideales</taxon>
        <taxon>Saccotheciaceae</taxon>
        <taxon>Aureobasidium</taxon>
    </lineage>
</organism>
<dbReference type="Proteomes" id="UP000308802">
    <property type="component" value="Unassembled WGS sequence"/>
</dbReference>
<gene>
    <name evidence="1" type="ORF">D6D19_09725</name>
</gene>
<proteinExistence type="predicted"/>
<comment type="caution">
    <text evidence="1">The sequence shown here is derived from an EMBL/GenBank/DDBJ whole genome shotgun (WGS) entry which is preliminary data.</text>
</comment>